<dbReference type="GeneID" id="24920372"/>
<protein>
    <submittedName>
        <fullName evidence="2">Uncharacterized protein</fullName>
    </submittedName>
</protein>
<dbReference type="EMBL" id="FN668661">
    <property type="protein sequence ID" value="CBK23379.2"/>
    <property type="molecule type" value="Genomic_DNA"/>
</dbReference>
<evidence type="ECO:0000256" key="1">
    <source>
        <dbReference type="SAM" id="MobiDB-lite"/>
    </source>
</evidence>
<evidence type="ECO:0000313" key="2">
    <source>
        <dbReference type="EMBL" id="CBK23379.2"/>
    </source>
</evidence>
<reference evidence="2" key="1">
    <citation type="submission" date="2010-02" db="EMBL/GenBank/DDBJ databases">
        <title>Sequencing and annotation of the Blastocystis hominis genome.</title>
        <authorList>
            <person name="Wincker P."/>
        </authorList>
    </citation>
    <scope>NUCLEOTIDE SEQUENCE</scope>
    <source>
        <strain evidence="2">Singapore isolate B</strain>
    </source>
</reference>
<dbReference type="AlphaFoldDB" id="D8M5P0"/>
<dbReference type="InParanoid" id="D8M5P0"/>
<accession>D8M5P0</accession>
<organism evidence="2">
    <name type="scientific">Blastocystis hominis</name>
    <dbReference type="NCBI Taxonomy" id="12968"/>
    <lineage>
        <taxon>Eukaryota</taxon>
        <taxon>Sar</taxon>
        <taxon>Stramenopiles</taxon>
        <taxon>Bigyra</taxon>
        <taxon>Opalozoa</taxon>
        <taxon>Opalinata</taxon>
        <taxon>Blastocystidae</taxon>
        <taxon>Blastocystis</taxon>
    </lineage>
</organism>
<dbReference type="RefSeq" id="XP_012897427.1">
    <property type="nucleotide sequence ID" value="XM_013041973.1"/>
</dbReference>
<keyword evidence="3" id="KW-1185">Reference proteome</keyword>
<dbReference type="Proteomes" id="UP000008312">
    <property type="component" value="Unassembled WGS sequence"/>
</dbReference>
<sequence>MIENENEASQPLRTRPNPKFPQDIDELIHRLTKWKVFLETIIERSSESRLPIFGFAYLSSILPSLHVPNCYSAKGTALRMQSISHFVVDPRDHSYRWNSFRIKDEFGHFHYFSLVKERPMDVIYSYSAVLLAHFFGKLYQNDPNIAKRIDLSHRYNMLPLNAVTMLTERSRNEFSLAEIMRSTLKKKGVSLDDFFIAVAETKRITEPKVSPSELDAYLSMEGEVRDYL</sequence>
<feature type="region of interest" description="Disordered" evidence="1">
    <location>
        <begin position="1"/>
        <end position="20"/>
    </location>
</feature>
<gene>
    <name evidence="2" type="ORF">GSBLH_T00003267001</name>
</gene>
<proteinExistence type="predicted"/>
<evidence type="ECO:0000313" key="3">
    <source>
        <dbReference type="Proteomes" id="UP000008312"/>
    </source>
</evidence>
<name>D8M5P0_BLAHO</name>